<name>Q2FTV7_METHJ</name>
<sequence length="146" mass="16090">MVREEEYLTAHGHPNVTATHRTTFEITKEDELSLAGSCIIAVGADKGALDLSRRFRDALHHPDCRLTTTLSCGPYEVQITSRGDPGLSLTHPTDLVWRRSSFTCGRTIGIYADRTARDLPREMITLLAGGADVCVLLVAEYFSPED</sequence>
<dbReference type="PANTHER" id="PTHR40696:SF1">
    <property type="entry name" value="DUF371 DOMAIN-CONTAINING PROTEIN"/>
    <property type="match status" value="1"/>
</dbReference>
<accession>Q2FTV7</accession>
<organism evidence="1 2">
    <name type="scientific">Methanospirillum hungatei JF-1 (strain ATCC 27890 / DSM 864 / NBRC 100397 / JF-1)</name>
    <dbReference type="NCBI Taxonomy" id="323259"/>
    <lineage>
        <taxon>Archaea</taxon>
        <taxon>Methanobacteriati</taxon>
        <taxon>Methanobacteriota</taxon>
        <taxon>Stenosarchaea group</taxon>
        <taxon>Methanomicrobia</taxon>
        <taxon>Methanomicrobiales</taxon>
        <taxon>Methanospirillaceae</taxon>
        <taxon>Methanospirillum</taxon>
    </lineage>
</organism>
<evidence type="ECO:0000313" key="1">
    <source>
        <dbReference type="EMBL" id="ABD42312.1"/>
    </source>
</evidence>
<dbReference type="EMBL" id="CP000254">
    <property type="protein sequence ID" value="ABD42312.1"/>
    <property type="molecule type" value="Genomic_DNA"/>
</dbReference>
<dbReference type="STRING" id="323259.Mhun_2615"/>
<dbReference type="GeneID" id="3922325"/>
<dbReference type="KEGG" id="mhu:Mhun_2615"/>
<proteinExistence type="predicted"/>
<dbReference type="Proteomes" id="UP000001941">
    <property type="component" value="Chromosome"/>
</dbReference>
<dbReference type="InParanoid" id="Q2FTV7"/>
<keyword evidence="2" id="KW-1185">Reference proteome</keyword>
<dbReference type="FunCoup" id="Q2FTV7">
    <property type="interactions" value="1"/>
</dbReference>
<dbReference type="HOGENOM" id="CLU_135994_0_0_2"/>
<gene>
    <name evidence="1" type="ordered locus">Mhun_2615</name>
</gene>
<protein>
    <recommendedName>
        <fullName evidence="3">DUF371 domain-containing protein</fullName>
    </recommendedName>
</protein>
<dbReference type="EnsemblBacteria" id="ABD42312">
    <property type="protein sequence ID" value="ABD42312"/>
    <property type="gene ID" value="Mhun_2615"/>
</dbReference>
<evidence type="ECO:0000313" key="2">
    <source>
        <dbReference type="Proteomes" id="UP000001941"/>
    </source>
</evidence>
<dbReference type="InterPro" id="IPR023131">
    <property type="entry name" value="Mth639-like_dom_sf"/>
</dbReference>
<dbReference type="Pfam" id="PF04027">
    <property type="entry name" value="DUF371"/>
    <property type="match status" value="1"/>
</dbReference>
<dbReference type="Gene3D" id="2.60.120.630">
    <property type="entry name" value="mth639 domain like"/>
    <property type="match status" value="1"/>
</dbReference>
<dbReference type="RefSeq" id="WP_011449569.1">
    <property type="nucleotide sequence ID" value="NC_007796.1"/>
</dbReference>
<dbReference type="eggNOG" id="arCOG04171">
    <property type="taxonomic scope" value="Archaea"/>
</dbReference>
<dbReference type="AlphaFoldDB" id="Q2FTV7"/>
<evidence type="ECO:0008006" key="3">
    <source>
        <dbReference type="Google" id="ProtNLM"/>
    </source>
</evidence>
<dbReference type="PANTHER" id="PTHR40696">
    <property type="entry name" value="DUF371 FAMILY PROTEIN"/>
    <property type="match status" value="1"/>
</dbReference>
<reference evidence="2" key="1">
    <citation type="journal article" date="2016" name="Stand. Genomic Sci.">
        <title>Complete genome sequence of Methanospirillum hungatei type strain JF1.</title>
        <authorList>
            <person name="Gunsalus R.P."/>
            <person name="Cook L.E."/>
            <person name="Crable B."/>
            <person name="Rohlin L."/>
            <person name="McDonald E."/>
            <person name="Mouttaki H."/>
            <person name="Sieber J.R."/>
            <person name="Poweleit N."/>
            <person name="Zhou H."/>
            <person name="Lapidus A.L."/>
            <person name="Daligault H.E."/>
            <person name="Land M."/>
            <person name="Gilna P."/>
            <person name="Ivanova N."/>
            <person name="Kyrpides N."/>
            <person name="Culley D.E."/>
            <person name="McInerney M.J."/>
        </authorList>
    </citation>
    <scope>NUCLEOTIDE SEQUENCE [LARGE SCALE GENOMIC DNA]</scope>
    <source>
        <strain evidence="2">ATCC 27890 / DSM 864 / NBRC 100397 / JF-1</strain>
    </source>
</reference>
<dbReference type="InterPro" id="IPR007171">
    <property type="entry name" value="DUF371"/>
</dbReference>
<dbReference type="OrthoDB" id="9265at2157"/>